<dbReference type="Proteomes" id="UP000829398">
    <property type="component" value="Chromosome 1"/>
</dbReference>
<reference evidence="2" key="1">
    <citation type="journal article" date="2023" name="Hortic. Res.">
        <title>A chromosome-level phased genome enabling allele-level studies in sweet orange: a case study on citrus Huanglongbing tolerance.</title>
        <authorList>
            <person name="Wu B."/>
            <person name="Yu Q."/>
            <person name="Deng Z."/>
            <person name="Duan Y."/>
            <person name="Luo F."/>
            <person name="Gmitter F. Jr."/>
        </authorList>
    </citation>
    <scope>NUCLEOTIDE SEQUENCE [LARGE SCALE GENOMIC DNA]</scope>
    <source>
        <strain evidence="2">cv. Valencia</strain>
    </source>
</reference>
<sequence>MIENWSLIFGVTVWKIWYWRNQLLFANVSPCRLYVVSEIKAWVHEIQQTFKATLPERQCKVLVGIGWTALTWPLFRLNTDGSRGVNGAASAGGLIPDANGNWVRGFGMNIGFCSISMAELWGLYQGLYLAWHHGIRFLGVEVGSRCIIHMLESRDQSPNMHTPLINSIKNLLKRDWHISIRHIYREANFAADFLAKKAGSLALGFHAFQEPPAGLGPWLCYDMYESMIFRSVVP</sequence>
<proteinExistence type="predicted"/>
<dbReference type="EMBL" id="CM039170">
    <property type="protein sequence ID" value="KAH9802965.1"/>
    <property type="molecule type" value="Genomic_DNA"/>
</dbReference>
<name>A0ACB8NY46_CITSI</name>
<evidence type="ECO:0000313" key="1">
    <source>
        <dbReference type="EMBL" id="KAH9802965.1"/>
    </source>
</evidence>
<accession>A0ACB8NY46</accession>
<protein>
    <submittedName>
        <fullName evidence="1">Ribonuclease H protein</fullName>
    </submittedName>
</protein>
<gene>
    <name evidence="1" type="ORF">KPL71_001594</name>
</gene>
<organism evidence="1 2">
    <name type="scientific">Citrus sinensis</name>
    <name type="common">Sweet orange</name>
    <name type="synonym">Citrus aurantium var. sinensis</name>
    <dbReference type="NCBI Taxonomy" id="2711"/>
    <lineage>
        <taxon>Eukaryota</taxon>
        <taxon>Viridiplantae</taxon>
        <taxon>Streptophyta</taxon>
        <taxon>Embryophyta</taxon>
        <taxon>Tracheophyta</taxon>
        <taxon>Spermatophyta</taxon>
        <taxon>Magnoliopsida</taxon>
        <taxon>eudicotyledons</taxon>
        <taxon>Gunneridae</taxon>
        <taxon>Pentapetalae</taxon>
        <taxon>rosids</taxon>
        <taxon>malvids</taxon>
        <taxon>Sapindales</taxon>
        <taxon>Rutaceae</taxon>
        <taxon>Aurantioideae</taxon>
        <taxon>Citrus</taxon>
    </lineage>
</organism>
<evidence type="ECO:0000313" key="2">
    <source>
        <dbReference type="Proteomes" id="UP000829398"/>
    </source>
</evidence>
<keyword evidence="2" id="KW-1185">Reference proteome</keyword>
<comment type="caution">
    <text evidence="1">The sequence shown here is derived from an EMBL/GenBank/DDBJ whole genome shotgun (WGS) entry which is preliminary data.</text>
</comment>